<dbReference type="InterPro" id="IPR029030">
    <property type="entry name" value="Caspase-like_dom_sf"/>
</dbReference>
<evidence type="ECO:0000313" key="6">
    <source>
        <dbReference type="EMBL" id="KIM83590.1"/>
    </source>
</evidence>
<feature type="domain" description="Peptidase C14 caspase" evidence="5">
    <location>
        <begin position="347"/>
        <end position="598"/>
    </location>
</feature>
<keyword evidence="7" id="KW-1185">Reference proteome</keyword>
<evidence type="ECO:0000259" key="5">
    <source>
        <dbReference type="Pfam" id="PF00656"/>
    </source>
</evidence>
<dbReference type="AlphaFoldDB" id="A0A0C3FH13"/>
<keyword evidence="2" id="KW-0053">Apoptosis</keyword>
<dbReference type="Gene3D" id="3.40.50.1460">
    <property type="match status" value="1"/>
</dbReference>
<dbReference type="Pfam" id="PF00656">
    <property type="entry name" value="Peptidase_C14"/>
    <property type="match status" value="1"/>
</dbReference>
<evidence type="ECO:0000256" key="2">
    <source>
        <dbReference type="ARBA" id="ARBA00022703"/>
    </source>
</evidence>
<dbReference type="GO" id="GO:0006915">
    <property type="term" value="P:apoptotic process"/>
    <property type="evidence" value="ECO:0007669"/>
    <property type="project" value="UniProtKB-KW"/>
</dbReference>
<dbReference type="EMBL" id="KN832990">
    <property type="protein sequence ID" value="KIM83590.1"/>
    <property type="molecule type" value="Genomic_DNA"/>
</dbReference>
<proteinExistence type="inferred from homology"/>
<keyword evidence="3" id="KW-0645">Protease</keyword>
<dbReference type="PANTHER" id="PTHR48104:SF30">
    <property type="entry name" value="METACASPASE-1"/>
    <property type="match status" value="1"/>
</dbReference>
<dbReference type="InterPro" id="IPR050452">
    <property type="entry name" value="Metacaspase"/>
</dbReference>
<dbReference type="GO" id="GO:0004197">
    <property type="term" value="F:cysteine-type endopeptidase activity"/>
    <property type="evidence" value="ECO:0007669"/>
    <property type="project" value="InterPro"/>
</dbReference>
<dbReference type="InterPro" id="IPR011600">
    <property type="entry name" value="Pept_C14_caspase"/>
</dbReference>
<feature type="region of interest" description="Disordered" evidence="4">
    <location>
        <begin position="172"/>
        <end position="198"/>
    </location>
</feature>
<keyword evidence="3" id="KW-0378">Hydrolase</keyword>
<dbReference type="SUPFAM" id="SSF52129">
    <property type="entry name" value="Caspase-like"/>
    <property type="match status" value="1"/>
</dbReference>
<name>A0A0C3FH13_PILCF</name>
<keyword evidence="3" id="KW-0788">Thiol protease</keyword>
<dbReference type="GO" id="GO:0006508">
    <property type="term" value="P:proteolysis"/>
    <property type="evidence" value="ECO:0007669"/>
    <property type="project" value="InterPro"/>
</dbReference>
<dbReference type="OrthoDB" id="3223806at2759"/>
<accession>A0A0C3FH13</accession>
<dbReference type="PANTHER" id="PTHR48104">
    <property type="entry name" value="METACASPASE-4"/>
    <property type="match status" value="1"/>
</dbReference>
<protein>
    <recommendedName>
        <fullName evidence="5">Peptidase C14 caspase domain-containing protein</fullName>
    </recommendedName>
</protein>
<sequence>MLPPETVIKGGLIIEKRIHSQGMIEPSEDRSLDVGVEFASLSPKGAILILPDGASKEDLHEYAKEDFYNRLTDDVVLQWLDFAKTSSLSLVTGWVKSRSWGVAIVCNDESTPLTFSAVKTGSELSDLYRWEGGIPGHSREGPSTPGDSENQCVFLRGFKMTSRRSWKRDTVATNIGDGKTKTKGRKSGSETGFDESDHKMLIEPLSSTTPPRHPSDVINEYLLEKCPEARVAITHDDDWLTLIDEGDEQFLHDDNLLSRACLKYKPVLQSGCARFVVREKLQADGPPSSATSSFSGTQVSNHVDVLWLLLSRLQASDTSADSRSTRDLTANKPALPIPVADTSPPLFALLIGINCYKDPKVHTLKGAVSDADAMQEYLEYDLKVPKSRIRNLRDTQATRAAIISELRALAVNSDINPNDPILVYYAGHGAEVTPPVGWEAGGAGSKTQMLIPHDYHTTVDNCEVYGIPDRSIAVLLDRIAKKKGDNITVILDCCHSGSGTRTDVTDHTHLIRGFDIMDPVPAELDQHIWGDLSRGRGTDISPGFLHTGLRSHVLLTACGAKERAKEKNGRGAFTKAVLDVLNTVSANTVTYADVLQRMHPLPGQNPQCEGVHRGRILFNAMVPSIDRVFYKLHEEQDKYVLDAGAAHGINEGAEFAIYEGQESPSKTSALGVLIVGETRAFSAIMNLPDNAPRFELTGTGYALQTKTGEEEDLRLHIPLNDKLTPIFEALGIGMVCPSPDRRKIVLVEKAKAELDIAIDGDRVVFNILNSQVTQFGLNQMPYRIKPTYDDIYRVIRASAHYHWHLRRNRRRNTSRNFQDHVHLEFMKLEELDDYDDDLNPIVKPVGDNLNVEGVVDLVVNTDDLYGIKLVNNSAHDLYPSLFYFDNSDLSILSYYQPPTSAQKLDVPLHRRINDTPGSLCIGYGSGGSPPFSYFLREGQDVDVGFLKLFLTTEPVDYSTIPQPSPFTYDDRKGELSTPKACSTHPIWDTILLAVVQRRVPLLS</sequence>
<gene>
    <name evidence="6" type="ORF">PILCRDRAFT_819218</name>
</gene>
<reference evidence="7" key="2">
    <citation type="submission" date="2015-01" db="EMBL/GenBank/DDBJ databases">
        <title>Evolutionary Origins and Diversification of the Mycorrhizal Mutualists.</title>
        <authorList>
            <consortium name="DOE Joint Genome Institute"/>
            <consortium name="Mycorrhizal Genomics Consortium"/>
            <person name="Kohler A."/>
            <person name="Kuo A."/>
            <person name="Nagy L.G."/>
            <person name="Floudas D."/>
            <person name="Copeland A."/>
            <person name="Barry K.W."/>
            <person name="Cichocki N."/>
            <person name="Veneault-Fourrey C."/>
            <person name="LaButti K."/>
            <person name="Lindquist E.A."/>
            <person name="Lipzen A."/>
            <person name="Lundell T."/>
            <person name="Morin E."/>
            <person name="Murat C."/>
            <person name="Riley R."/>
            <person name="Ohm R."/>
            <person name="Sun H."/>
            <person name="Tunlid A."/>
            <person name="Henrissat B."/>
            <person name="Grigoriev I.V."/>
            <person name="Hibbett D.S."/>
            <person name="Martin F."/>
        </authorList>
    </citation>
    <scope>NUCLEOTIDE SEQUENCE [LARGE SCALE GENOMIC DNA]</scope>
    <source>
        <strain evidence="7">F 1598</strain>
    </source>
</reference>
<dbReference type="GO" id="GO:0005737">
    <property type="term" value="C:cytoplasm"/>
    <property type="evidence" value="ECO:0007669"/>
    <property type="project" value="TreeGrafter"/>
</dbReference>
<reference evidence="6 7" key="1">
    <citation type="submission" date="2014-04" db="EMBL/GenBank/DDBJ databases">
        <authorList>
            <consortium name="DOE Joint Genome Institute"/>
            <person name="Kuo A."/>
            <person name="Tarkka M."/>
            <person name="Buscot F."/>
            <person name="Kohler A."/>
            <person name="Nagy L.G."/>
            <person name="Floudas D."/>
            <person name="Copeland A."/>
            <person name="Barry K.W."/>
            <person name="Cichocki N."/>
            <person name="Veneault-Fourrey C."/>
            <person name="LaButti K."/>
            <person name="Lindquist E.A."/>
            <person name="Lipzen A."/>
            <person name="Lundell T."/>
            <person name="Morin E."/>
            <person name="Murat C."/>
            <person name="Sun H."/>
            <person name="Tunlid A."/>
            <person name="Henrissat B."/>
            <person name="Grigoriev I.V."/>
            <person name="Hibbett D.S."/>
            <person name="Martin F."/>
            <person name="Nordberg H.P."/>
            <person name="Cantor M.N."/>
            <person name="Hua S.X."/>
        </authorList>
    </citation>
    <scope>NUCLEOTIDE SEQUENCE [LARGE SCALE GENOMIC DNA]</scope>
    <source>
        <strain evidence="6 7">F 1598</strain>
    </source>
</reference>
<evidence type="ECO:0000256" key="1">
    <source>
        <dbReference type="ARBA" id="ARBA00009005"/>
    </source>
</evidence>
<dbReference type="Proteomes" id="UP000054166">
    <property type="component" value="Unassembled WGS sequence"/>
</dbReference>
<evidence type="ECO:0000256" key="3">
    <source>
        <dbReference type="ARBA" id="ARBA00022807"/>
    </source>
</evidence>
<evidence type="ECO:0000256" key="4">
    <source>
        <dbReference type="SAM" id="MobiDB-lite"/>
    </source>
</evidence>
<comment type="similarity">
    <text evidence="1">Belongs to the peptidase C14B family.</text>
</comment>
<evidence type="ECO:0000313" key="7">
    <source>
        <dbReference type="Proteomes" id="UP000054166"/>
    </source>
</evidence>
<dbReference type="HOGENOM" id="CLU_011935_1_0_1"/>
<organism evidence="6 7">
    <name type="scientific">Piloderma croceum (strain F 1598)</name>
    <dbReference type="NCBI Taxonomy" id="765440"/>
    <lineage>
        <taxon>Eukaryota</taxon>
        <taxon>Fungi</taxon>
        <taxon>Dikarya</taxon>
        <taxon>Basidiomycota</taxon>
        <taxon>Agaricomycotina</taxon>
        <taxon>Agaricomycetes</taxon>
        <taxon>Agaricomycetidae</taxon>
        <taxon>Atheliales</taxon>
        <taxon>Atheliaceae</taxon>
        <taxon>Piloderma</taxon>
    </lineage>
</organism>
<dbReference type="InParanoid" id="A0A0C3FH13"/>